<evidence type="ECO:0000256" key="3">
    <source>
        <dbReference type="ARBA" id="ARBA00022691"/>
    </source>
</evidence>
<protein>
    <submittedName>
        <fullName evidence="5">23S rRNA (Uracil(1939)-C(5))-methyltransferase RlmD</fullName>
        <ecNumber evidence="5">2.1.1.190</ecNumber>
    </submittedName>
</protein>
<dbReference type="Gene3D" id="2.40.50.140">
    <property type="entry name" value="Nucleic acid-binding proteins"/>
    <property type="match status" value="1"/>
</dbReference>
<comment type="similarity">
    <text evidence="4">Belongs to the class I-like SAM-binding methyltransferase superfamily. RNA M5U methyltransferase family.</text>
</comment>
<dbReference type="Gene3D" id="3.40.50.150">
    <property type="entry name" value="Vaccinia Virus protein VP39"/>
    <property type="match status" value="1"/>
</dbReference>
<dbReference type="CDD" id="cd02440">
    <property type="entry name" value="AdoMet_MTases"/>
    <property type="match status" value="1"/>
</dbReference>
<dbReference type="InterPro" id="IPR012340">
    <property type="entry name" value="NA-bd_OB-fold"/>
</dbReference>
<dbReference type="InterPro" id="IPR010280">
    <property type="entry name" value="U5_MeTrfase_fam"/>
</dbReference>
<dbReference type="InterPro" id="IPR030391">
    <property type="entry name" value="MeTrfase_TrmA_CS"/>
</dbReference>
<dbReference type="GO" id="GO:0032259">
    <property type="term" value="P:methylation"/>
    <property type="evidence" value="ECO:0007669"/>
    <property type="project" value="UniProtKB-KW"/>
</dbReference>
<dbReference type="Proteomes" id="UP001250932">
    <property type="component" value="Unassembled WGS sequence"/>
</dbReference>
<feature type="active site" description="Nucleophile" evidence="4">
    <location>
        <position position="388"/>
    </location>
</feature>
<dbReference type="EMBL" id="JAQOUE010000001">
    <property type="protein sequence ID" value="MDT7041226.1"/>
    <property type="molecule type" value="Genomic_DNA"/>
</dbReference>
<dbReference type="NCBIfam" id="TIGR00479">
    <property type="entry name" value="rumA"/>
    <property type="match status" value="1"/>
</dbReference>
<organism evidence="5 6">
    <name type="scientific">Candidatus Nitronereus thalassa</name>
    <dbReference type="NCBI Taxonomy" id="3020898"/>
    <lineage>
        <taxon>Bacteria</taxon>
        <taxon>Pseudomonadati</taxon>
        <taxon>Nitrospirota</taxon>
        <taxon>Nitrospiria</taxon>
        <taxon>Nitrospirales</taxon>
        <taxon>Nitrospiraceae</taxon>
        <taxon>Candidatus Nitronereus</taxon>
    </lineage>
</organism>
<keyword evidence="2 4" id="KW-0808">Transferase</keyword>
<keyword evidence="3 4" id="KW-0949">S-adenosyl-L-methionine</keyword>
<dbReference type="PROSITE" id="PS51687">
    <property type="entry name" value="SAM_MT_RNA_M5U"/>
    <property type="match status" value="1"/>
</dbReference>
<keyword evidence="1 4" id="KW-0489">Methyltransferase</keyword>
<dbReference type="PROSITE" id="PS01231">
    <property type="entry name" value="TRMA_2"/>
    <property type="match status" value="1"/>
</dbReference>
<dbReference type="SUPFAM" id="SSF50249">
    <property type="entry name" value="Nucleic acid-binding proteins"/>
    <property type="match status" value="1"/>
</dbReference>
<dbReference type="RefSeq" id="WP_313831582.1">
    <property type="nucleotide sequence ID" value="NZ_JAQOUE010000001.1"/>
</dbReference>
<evidence type="ECO:0000313" key="5">
    <source>
        <dbReference type="EMBL" id="MDT7041226.1"/>
    </source>
</evidence>
<dbReference type="Pfam" id="PF05958">
    <property type="entry name" value="tRNA_U5-meth_tr"/>
    <property type="match status" value="1"/>
</dbReference>
<proteinExistence type="inferred from homology"/>
<evidence type="ECO:0000256" key="2">
    <source>
        <dbReference type="ARBA" id="ARBA00022679"/>
    </source>
</evidence>
<dbReference type="Gene3D" id="2.40.50.1070">
    <property type="match status" value="1"/>
</dbReference>
<keyword evidence="6" id="KW-1185">Reference proteome</keyword>
<name>A0ABU3K4C4_9BACT</name>
<dbReference type="SUPFAM" id="SSF53335">
    <property type="entry name" value="S-adenosyl-L-methionine-dependent methyltransferases"/>
    <property type="match status" value="1"/>
</dbReference>
<evidence type="ECO:0000313" key="6">
    <source>
        <dbReference type="Proteomes" id="UP001250932"/>
    </source>
</evidence>
<sequence length="431" mass="48423">MKIERIVEGGWGLTHVGSKVTFVRGVLPEELVTITPEDSRQAYQFATLDQVQEFSPNRVQAPCQVYQQCGGCQFQHIRYDAQLRYKQQMLEEAFARIGKITIQETLPPVPSPFPYEYRRWIRFSVFQAQKTFHLGFVQERSHKPVEASGCLLIPESIRSVVEEIKNRLGTMARLPALLSSLEVRASAAFGSHLVILKSPKLFQGQAESLLKAFQDIPAVAGCVVTAGVPPAGRKHAPVRLVSGEDHLFEQFQDMAFRISDRSFMQANWAVYAMIYQTLEEWLGTCAGVRVLELFAGVGCLGLSLARKGAMATVVEENPFAVADARKSASVNHIGRCRFRPSTAEDFLQQVEPNDYDVILVDPPRTGLSKRCVESLLMTKVSRIYYLSCDAPSLARDANRLCAGEYQMRRVQLFDMFPQTAHIETLVEFTHQ</sequence>
<dbReference type="InterPro" id="IPR029063">
    <property type="entry name" value="SAM-dependent_MTases_sf"/>
</dbReference>
<dbReference type="PANTHER" id="PTHR11061:SF30">
    <property type="entry name" value="TRNA (URACIL(54)-C(5))-METHYLTRANSFERASE"/>
    <property type="match status" value="1"/>
</dbReference>
<dbReference type="EC" id="2.1.1.190" evidence="5"/>
<gene>
    <name evidence="5" type="primary">rlmD</name>
    <name evidence="5" type="ORF">PPG34_02615</name>
</gene>
<dbReference type="PANTHER" id="PTHR11061">
    <property type="entry name" value="RNA M5U METHYLTRANSFERASE"/>
    <property type="match status" value="1"/>
</dbReference>
<comment type="caution">
    <text evidence="5">The sequence shown here is derived from an EMBL/GenBank/DDBJ whole genome shotgun (WGS) entry which is preliminary data.</text>
</comment>
<feature type="binding site" evidence="4">
    <location>
        <position position="265"/>
    </location>
    <ligand>
        <name>S-adenosyl-L-methionine</name>
        <dbReference type="ChEBI" id="CHEBI:59789"/>
    </ligand>
</feature>
<feature type="binding site" evidence="4">
    <location>
        <position position="294"/>
    </location>
    <ligand>
        <name>S-adenosyl-L-methionine</name>
        <dbReference type="ChEBI" id="CHEBI:59789"/>
    </ligand>
</feature>
<evidence type="ECO:0000256" key="1">
    <source>
        <dbReference type="ARBA" id="ARBA00022603"/>
    </source>
</evidence>
<accession>A0ABU3K4C4</accession>
<evidence type="ECO:0000256" key="4">
    <source>
        <dbReference type="PROSITE-ProRule" id="PRU01024"/>
    </source>
</evidence>
<dbReference type="GO" id="GO:0008168">
    <property type="term" value="F:methyltransferase activity"/>
    <property type="evidence" value="ECO:0007669"/>
    <property type="project" value="UniProtKB-KW"/>
</dbReference>
<reference evidence="5 6" key="1">
    <citation type="journal article" date="2023" name="ISME J.">
        <title>Cultivation and genomic characterization of novel and ubiquitous marine nitrite-oxidizing bacteria from the Nitrospirales.</title>
        <authorList>
            <person name="Mueller A.J."/>
            <person name="Daebeler A."/>
            <person name="Herbold C.W."/>
            <person name="Kirkegaard R.H."/>
            <person name="Daims H."/>
        </authorList>
    </citation>
    <scope>NUCLEOTIDE SEQUENCE [LARGE SCALE GENOMIC DNA]</scope>
    <source>
        <strain evidence="5 6">EB</strain>
    </source>
</reference>
<feature type="binding site" evidence="4">
    <location>
        <position position="361"/>
    </location>
    <ligand>
        <name>S-adenosyl-L-methionine</name>
        <dbReference type="ChEBI" id="CHEBI:59789"/>
    </ligand>
</feature>
<feature type="binding site" evidence="4">
    <location>
        <position position="315"/>
    </location>
    <ligand>
        <name>S-adenosyl-L-methionine</name>
        <dbReference type="ChEBI" id="CHEBI:59789"/>
    </ligand>
</feature>